<keyword evidence="4" id="KW-0479">Metal-binding</keyword>
<dbReference type="GO" id="GO:0051607">
    <property type="term" value="P:defense response to virus"/>
    <property type="evidence" value="ECO:0007669"/>
    <property type="project" value="UniProtKB-KW"/>
</dbReference>
<dbReference type="CDD" id="cd09641">
    <property type="entry name" value="Cas3''_I"/>
    <property type="match status" value="1"/>
</dbReference>
<evidence type="ECO:0000256" key="1">
    <source>
        <dbReference type="ARBA" id="ARBA00006847"/>
    </source>
</evidence>
<dbReference type="Pfam" id="PF18019">
    <property type="entry name" value="Cas3_HD"/>
    <property type="match status" value="1"/>
</dbReference>
<feature type="domain" description="HD Cas3-type" evidence="10">
    <location>
        <begin position="21"/>
        <end position="212"/>
    </location>
</feature>
<comment type="similarity">
    <text evidence="1">In the N-terminal section; belongs to the CRISPR-associated nuclease Cas3-HD family.</text>
</comment>
<evidence type="ECO:0000256" key="5">
    <source>
        <dbReference type="ARBA" id="ARBA00022741"/>
    </source>
</evidence>
<dbReference type="RefSeq" id="WP_174409970.1">
    <property type="nucleotide sequence ID" value="NZ_BLVP01000008.1"/>
</dbReference>
<evidence type="ECO:0000256" key="7">
    <source>
        <dbReference type="ARBA" id="ARBA00022806"/>
    </source>
</evidence>
<dbReference type="GO" id="GO:0016787">
    <property type="term" value="F:hydrolase activity"/>
    <property type="evidence" value="ECO:0007669"/>
    <property type="project" value="UniProtKB-KW"/>
</dbReference>
<keyword evidence="7" id="KW-0347">Helicase</keyword>
<name>A0A7J0BUH4_9BACT</name>
<dbReference type="SUPFAM" id="SSF52540">
    <property type="entry name" value="P-loop containing nucleoside triphosphate hydrolases"/>
    <property type="match status" value="1"/>
</dbReference>
<dbReference type="InterPro" id="IPR006474">
    <property type="entry name" value="Helicase_Cas3_CRISPR-ass_core"/>
</dbReference>
<proteinExistence type="inferred from homology"/>
<sequence>MPPCNTEQPYFGYWAKFDKNTAPFIHLLPYHLLDVAAVYDRLLYHSPLLLRRITHLSGLPATSIRALLRTLAALHDIGKFASLFQEQQAAARAMLTNAPPSGLGGNTHHTALGQSLYMSVVRQKLENHHSAFSEEAAHTMHPLIAATFGHHGSPQEESGSIRHFRRSAEHAASFASEVVGLLMEPMAIPEDEQSFCALSWLHAGLMVAADWLGSNTRWFPFCTEPMPLKTYWEEVALPHAQRAVCESGLLASPAQPERDFTRLLPHLHADARPSPLQTHALHYALQHAGPQLHIFEDMTGGGKTEAALLCCHGLMHMGEAEGFYIGLPTMATANGMYARLAQSYRALFAEDEGSGQPAPISLMLAHGARNLSELFMASVPDAGTSPSIDPQTDGRSYCATWLADSRKKALLSQCGVGTIDQALMAVLPARHQCLRLLGLARNVLVVDEVHAYDEYTGSLLQTLLRFHAALGGSAILLSATLTRSMRANLAAAFCEGAGYPPPSLHSGFFPLATAVDRQGTREQDIPATRHAIIRVEMTTDENALYNALIETRTFGGCTCWIRNTVDQAGEAYQHLRTQYGVPEEDIILFHARFAMADRQAIEERVMALFGKESTPEDRRGKILIATQVVEQSLDLDFDLLASDLAPMELLIQRGGRCHRHKRSRPAGLESPRMRVLAPQAQTNATSDWYASVLGKAQFVYPVQAPLWRTARLLEETQHLSLPDDARRLVESTYDDSAFAPQALLKADEKHLPTRMGKRDMARYNALKLEAGYSIGAVGRGWETDEKVLTRLGEETVQLRLLRWDGTRLHLWAEAPGMAAACRMSEVSVGLHKVTPSTLPPDVTVQLAALLERMPDKGKWCVPLVLRQVGEGWIAWAEQQVEYTDSTGLTIINPEY</sequence>
<dbReference type="GO" id="GO:0005524">
    <property type="term" value="F:ATP binding"/>
    <property type="evidence" value="ECO:0007669"/>
    <property type="project" value="UniProtKB-KW"/>
</dbReference>
<dbReference type="EMBL" id="BLVP01000008">
    <property type="protein sequence ID" value="GFM37366.1"/>
    <property type="molecule type" value="Genomic_DNA"/>
</dbReference>
<dbReference type="InterPro" id="IPR001650">
    <property type="entry name" value="Helicase_C-like"/>
</dbReference>
<dbReference type="Gene3D" id="1.10.3210.30">
    <property type="match status" value="1"/>
</dbReference>
<gene>
    <name evidence="11" type="ORF">DSM19430T_20500</name>
</gene>
<evidence type="ECO:0000313" key="12">
    <source>
        <dbReference type="Proteomes" id="UP000503820"/>
    </source>
</evidence>
<dbReference type="Gene3D" id="3.40.50.300">
    <property type="entry name" value="P-loop containing nucleotide triphosphate hydrolases"/>
    <property type="match status" value="2"/>
</dbReference>
<dbReference type="AlphaFoldDB" id="A0A7J0BUH4"/>
<dbReference type="PANTHER" id="PTHR47963">
    <property type="entry name" value="DEAD-BOX ATP-DEPENDENT RNA HELICASE 47, MITOCHONDRIAL"/>
    <property type="match status" value="1"/>
</dbReference>
<dbReference type="GO" id="GO:0003724">
    <property type="term" value="F:RNA helicase activity"/>
    <property type="evidence" value="ECO:0007669"/>
    <property type="project" value="TreeGrafter"/>
</dbReference>
<organism evidence="11 12">
    <name type="scientific">Desulfovibrio psychrotolerans</name>
    <dbReference type="NCBI Taxonomy" id="415242"/>
    <lineage>
        <taxon>Bacteria</taxon>
        <taxon>Pseudomonadati</taxon>
        <taxon>Thermodesulfobacteriota</taxon>
        <taxon>Desulfovibrionia</taxon>
        <taxon>Desulfovibrionales</taxon>
        <taxon>Desulfovibrionaceae</taxon>
        <taxon>Desulfovibrio</taxon>
    </lineage>
</organism>
<dbReference type="GO" id="GO:0004519">
    <property type="term" value="F:endonuclease activity"/>
    <property type="evidence" value="ECO:0007669"/>
    <property type="project" value="UniProtKB-KW"/>
</dbReference>
<evidence type="ECO:0000256" key="6">
    <source>
        <dbReference type="ARBA" id="ARBA00022801"/>
    </source>
</evidence>
<dbReference type="GO" id="GO:0046872">
    <property type="term" value="F:metal ion binding"/>
    <property type="evidence" value="ECO:0007669"/>
    <property type="project" value="UniProtKB-KW"/>
</dbReference>
<accession>A0A7J0BUH4</accession>
<protein>
    <submittedName>
        <fullName evidence="11">CRISPR-associated helicase/endonuclease Cas3</fullName>
    </submittedName>
</protein>
<dbReference type="InterPro" id="IPR006483">
    <property type="entry name" value="CRISPR-assoc_Cas3_HD"/>
</dbReference>
<keyword evidence="11" id="KW-0255">Endonuclease</keyword>
<dbReference type="PROSITE" id="PS51643">
    <property type="entry name" value="HD_CAS3"/>
    <property type="match status" value="1"/>
</dbReference>
<dbReference type="InterPro" id="IPR050547">
    <property type="entry name" value="DEAD_box_RNA_helicases"/>
</dbReference>
<evidence type="ECO:0000256" key="8">
    <source>
        <dbReference type="ARBA" id="ARBA00022840"/>
    </source>
</evidence>
<evidence type="ECO:0000313" key="11">
    <source>
        <dbReference type="EMBL" id="GFM37366.1"/>
    </source>
</evidence>
<keyword evidence="6" id="KW-0378">Hydrolase</keyword>
<dbReference type="InterPro" id="IPR054712">
    <property type="entry name" value="Cas3-like_dom"/>
</dbReference>
<dbReference type="GO" id="GO:0003723">
    <property type="term" value="F:RNA binding"/>
    <property type="evidence" value="ECO:0007669"/>
    <property type="project" value="TreeGrafter"/>
</dbReference>
<keyword evidence="3" id="KW-0540">Nuclease</keyword>
<keyword evidence="12" id="KW-1185">Reference proteome</keyword>
<evidence type="ECO:0000256" key="3">
    <source>
        <dbReference type="ARBA" id="ARBA00022722"/>
    </source>
</evidence>
<dbReference type="Proteomes" id="UP000503820">
    <property type="component" value="Unassembled WGS sequence"/>
</dbReference>
<dbReference type="PANTHER" id="PTHR47963:SF9">
    <property type="entry name" value="CRISPR-ASSOCIATED ENDONUCLEASE_HELICASE CAS3"/>
    <property type="match status" value="1"/>
</dbReference>
<keyword evidence="8" id="KW-0067">ATP-binding</keyword>
<reference evidence="11 12" key="1">
    <citation type="submission" date="2020-05" db="EMBL/GenBank/DDBJ databases">
        <title>Draft genome sequence of Desulfovibrio psychrotolerans JS1T.</title>
        <authorList>
            <person name="Ueno A."/>
            <person name="Tamazawa S."/>
            <person name="Tamamura S."/>
            <person name="Murakami T."/>
            <person name="Kiyama T."/>
            <person name="Inomata H."/>
            <person name="Amano Y."/>
            <person name="Miyakawa K."/>
            <person name="Tamaki H."/>
            <person name="Naganuma T."/>
            <person name="Kaneko K."/>
        </authorList>
    </citation>
    <scope>NUCLEOTIDE SEQUENCE [LARGE SCALE GENOMIC DNA]</scope>
    <source>
        <strain evidence="11 12">JS1</strain>
    </source>
</reference>
<dbReference type="SMART" id="SM00490">
    <property type="entry name" value="HELICc"/>
    <property type="match status" value="1"/>
</dbReference>
<evidence type="ECO:0000256" key="9">
    <source>
        <dbReference type="ARBA" id="ARBA00023118"/>
    </source>
</evidence>
<comment type="caution">
    <text evidence="11">The sequence shown here is derived from an EMBL/GenBank/DDBJ whole genome shotgun (WGS) entry which is preliminary data.</text>
</comment>
<comment type="similarity">
    <text evidence="2">In the central section; belongs to the CRISPR-associated helicase Cas3 family.</text>
</comment>
<dbReference type="InterPro" id="IPR038257">
    <property type="entry name" value="CRISPR-assoc_Cas3_HD_sf"/>
</dbReference>
<dbReference type="NCBIfam" id="TIGR01587">
    <property type="entry name" value="cas3_core"/>
    <property type="match status" value="1"/>
</dbReference>
<keyword evidence="5" id="KW-0547">Nucleotide-binding</keyword>
<evidence type="ECO:0000256" key="2">
    <source>
        <dbReference type="ARBA" id="ARBA00009046"/>
    </source>
</evidence>
<evidence type="ECO:0000256" key="4">
    <source>
        <dbReference type="ARBA" id="ARBA00022723"/>
    </source>
</evidence>
<evidence type="ECO:0000259" key="10">
    <source>
        <dbReference type="PROSITE" id="PS51643"/>
    </source>
</evidence>
<dbReference type="Pfam" id="PF22590">
    <property type="entry name" value="Cas3-like_C_2"/>
    <property type="match status" value="1"/>
</dbReference>
<dbReference type="InterPro" id="IPR027417">
    <property type="entry name" value="P-loop_NTPase"/>
</dbReference>
<keyword evidence="9" id="KW-0051">Antiviral defense</keyword>
<dbReference type="NCBIfam" id="TIGR01596">
    <property type="entry name" value="cas3_HD"/>
    <property type="match status" value="1"/>
</dbReference>